<protein>
    <submittedName>
        <fullName evidence="2">Uncharacterized protein</fullName>
    </submittedName>
</protein>
<evidence type="ECO:0000256" key="1">
    <source>
        <dbReference type="SAM" id="MobiDB-lite"/>
    </source>
</evidence>
<evidence type="ECO:0000313" key="3">
    <source>
        <dbReference type="Proteomes" id="UP000500826"/>
    </source>
</evidence>
<accession>A0ABX6P3B8</accession>
<organism evidence="2 3">
    <name type="scientific">Ramlibacter terrae</name>
    <dbReference type="NCBI Taxonomy" id="2732511"/>
    <lineage>
        <taxon>Bacteria</taxon>
        <taxon>Pseudomonadati</taxon>
        <taxon>Pseudomonadota</taxon>
        <taxon>Betaproteobacteria</taxon>
        <taxon>Burkholderiales</taxon>
        <taxon>Comamonadaceae</taxon>
        <taxon>Ramlibacter</taxon>
    </lineage>
</organism>
<reference evidence="2 3" key="1">
    <citation type="submission" date="2020-05" db="EMBL/GenBank/DDBJ databases">
        <title>Ramlibacter rhizophilus sp. nov., isolated from rhizosphere soil of national flower Mugunghwa from South Korea.</title>
        <authorList>
            <person name="Zheng-Fei Y."/>
            <person name="Huan T."/>
        </authorList>
    </citation>
    <scope>NUCLEOTIDE SEQUENCE [LARGE SCALE GENOMIC DNA]</scope>
    <source>
        <strain evidence="2 3">H242</strain>
    </source>
</reference>
<evidence type="ECO:0000313" key="2">
    <source>
        <dbReference type="EMBL" id="QJW84600.1"/>
    </source>
</evidence>
<name>A0ABX6P3B8_9BURK</name>
<proteinExistence type="predicted"/>
<gene>
    <name evidence="2" type="ORF">HK414_15765</name>
</gene>
<keyword evidence="3" id="KW-1185">Reference proteome</keyword>
<dbReference type="Proteomes" id="UP000500826">
    <property type="component" value="Chromosome"/>
</dbReference>
<sequence>MASGSSIRSLGGDVSLEAATGLKVADIDARGTRGAPGLVNPESTKGTISDANRDTAIDIYASGVTMKGPGPKAGSGDVLEIGAHVVRITPPSGSVLRESGGDGKSYFSVLQGSSLYQAMVVVGPVTRVTTNVETYLSRMTESELSFSSGQSIKRGSQVNYWSETIDL</sequence>
<dbReference type="EMBL" id="CP053418">
    <property type="protein sequence ID" value="QJW84600.1"/>
    <property type="molecule type" value="Genomic_DNA"/>
</dbReference>
<feature type="compositionally biased region" description="Polar residues" evidence="1">
    <location>
        <begin position="41"/>
        <end position="50"/>
    </location>
</feature>
<feature type="region of interest" description="Disordered" evidence="1">
    <location>
        <begin position="31"/>
        <end position="51"/>
    </location>
</feature>
<reference evidence="2 3" key="2">
    <citation type="submission" date="2020-05" db="EMBL/GenBank/DDBJ databases">
        <authorList>
            <person name="Khan S.A."/>
            <person name="Jeon C.O."/>
            <person name="Chun B.H."/>
        </authorList>
    </citation>
    <scope>NUCLEOTIDE SEQUENCE [LARGE SCALE GENOMIC DNA]</scope>
    <source>
        <strain evidence="2 3">H242</strain>
    </source>
</reference>